<dbReference type="AlphaFoldDB" id="A0A1A9ZWB8"/>
<dbReference type="VEuPathDB" id="VectorBase:GPAI027102"/>
<feature type="region of interest" description="Disordered" evidence="1">
    <location>
        <begin position="1"/>
        <end position="20"/>
    </location>
</feature>
<dbReference type="Proteomes" id="UP000092445">
    <property type="component" value="Unassembled WGS sequence"/>
</dbReference>
<organism evidence="2 3">
    <name type="scientific">Glossina pallidipes</name>
    <name type="common">Tsetse fly</name>
    <dbReference type="NCBI Taxonomy" id="7398"/>
    <lineage>
        <taxon>Eukaryota</taxon>
        <taxon>Metazoa</taxon>
        <taxon>Ecdysozoa</taxon>
        <taxon>Arthropoda</taxon>
        <taxon>Hexapoda</taxon>
        <taxon>Insecta</taxon>
        <taxon>Pterygota</taxon>
        <taxon>Neoptera</taxon>
        <taxon>Endopterygota</taxon>
        <taxon>Diptera</taxon>
        <taxon>Brachycera</taxon>
        <taxon>Muscomorpha</taxon>
        <taxon>Hippoboscoidea</taxon>
        <taxon>Glossinidae</taxon>
        <taxon>Glossina</taxon>
    </lineage>
</organism>
<evidence type="ECO:0000256" key="1">
    <source>
        <dbReference type="SAM" id="MobiDB-lite"/>
    </source>
</evidence>
<evidence type="ECO:0000313" key="3">
    <source>
        <dbReference type="Proteomes" id="UP000092445"/>
    </source>
</evidence>
<reference evidence="3" key="1">
    <citation type="submission" date="2014-03" db="EMBL/GenBank/DDBJ databases">
        <authorList>
            <person name="Aksoy S."/>
            <person name="Warren W."/>
            <person name="Wilson R.K."/>
        </authorList>
    </citation>
    <scope>NUCLEOTIDE SEQUENCE [LARGE SCALE GENOMIC DNA]</scope>
    <source>
        <strain evidence="3">IAEA</strain>
    </source>
</reference>
<proteinExistence type="predicted"/>
<feature type="region of interest" description="Disordered" evidence="1">
    <location>
        <begin position="35"/>
        <end position="59"/>
    </location>
</feature>
<evidence type="ECO:0000313" key="2">
    <source>
        <dbReference type="EnsemblMetazoa" id="GPAI027102-PA"/>
    </source>
</evidence>
<name>A0A1A9ZWB8_GLOPL</name>
<reference evidence="2" key="2">
    <citation type="submission" date="2020-05" db="UniProtKB">
        <authorList>
            <consortium name="EnsemblMetazoa"/>
        </authorList>
    </citation>
    <scope>IDENTIFICATION</scope>
    <source>
        <strain evidence="2">IAEA</strain>
    </source>
</reference>
<keyword evidence="3" id="KW-1185">Reference proteome</keyword>
<protein>
    <submittedName>
        <fullName evidence="2">Uncharacterized protein</fullName>
    </submittedName>
</protein>
<accession>A0A1A9ZWB8</accession>
<sequence length="127" mass="14277">MLNEANGGCSGTSKRLHHASDLNNQNRFAVFAGLEIRNIPPRNRPPKQKSSPNPRTKALLDTGKLYYPPISLYNVNGENIVKQLQDKTLNRPNSETPEEFRAISCQTFRWIFLELSAPPPTRLSSTS</sequence>
<dbReference type="EnsemblMetazoa" id="GPAI027102-RA">
    <property type="protein sequence ID" value="GPAI027102-PA"/>
    <property type="gene ID" value="GPAI027102"/>
</dbReference>